<dbReference type="InterPro" id="IPR027417">
    <property type="entry name" value="P-loop_NTPase"/>
</dbReference>
<evidence type="ECO:0000256" key="1">
    <source>
        <dbReference type="ARBA" id="ARBA00005417"/>
    </source>
</evidence>
<reference evidence="6 7" key="1">
    <citation type="submission" date="2006-02" db="EMBL/GenBank/DDBJ databases">
        <authorList>
            <person name="Pinhassi J."/>
            <person name="Pedros-Alio C."/>
            <person name="Ferriera S."/>
            <person name="Johnson J."/>
            <person name="Kravitz S."/>
            <person name="Halpern A."/>
            <person name="Remington K."/>
            <person name="Beeson K."/>
            <person name="Tran B."/>
            <person name="Rogers Y.-H."/>
            <person name="Friedman R."/>
            <person name="Venter J.C."/>
        </authorList>
    </citation>
    <scope>NUCLEOTIDE SEQUENCE [LARGE SCALE GENOMIC DNA]</scope>
    <source>
        <strain evidence="6 7">MED297</strain>
    </source>
</reference>
<dbReference type="Proteomes" id="UP000005953">
    <property type="component" value="Unassembled WGS sequence"/>
</dbReference>
<dbReference type="PANTHER" id="PTHR43553">
    <property type="entry name" value="HEAVY METAL TRANSPORTER"/>
    <property type="match status" value="1"/>
</dbReference>
<keyword evidence="4" id="KW-0067">ATP-binding</keyword>
<dbReference type="PANTHER" id="PTHR43553:SF24">
    <property type="entry name" value="ENERGY-COUPLING FACTOR TRANSPORTER ATP-BINDING PROTEIN ECFA1"/>
    <property type="match status" value="1"/>
</dbReference>
<dbReference type="InterPro" id="IPR003439">
    <property type="entry name" value="ABC_transporter-like_ATP-bd"/>
</dbReference>
<feature type="domain" description="ABC transporter" evidence="5">
    <location>
        <begin position="6"/>
        <end position="232"/>
    </location>
</feature>
<evidence type="ECO:0000313" key="7">
    <source>
        <dbReference type="Proteomes" id="UP000005953"/>
    </source>
</evidence>
<dbReference type="Gene3D" id="3.40.50.300">
    <property type="entry name" value="P-loop containing nucleotide triphosphate hydrolases"/>
    <property type="match status" value="1"/>
</dbReference>
<evidence type="ECO:0000313" key="6">
    <source>
        <dbReference type="EMBL" id="EAR10624.1"/>
    </source>
</evidence>
<gene>
    <name evidence="6" type="ORF">MED297_11430</name>
</gene>
<dbReference type="GO" id="GO:0042626">
    <property type="term" value="F:ATPase-coupled transmembrane transporter activity"/>
    <property type="evidence" value="ECO:0007669"/>
    <property type="project" value="TreeGrafter"/>
</dbReference>
<dbReference type="Pfam" id="PF00005">
    <property type="entry name" value="ABC_tran"/>
    <property type="match status" value="1"/>
</dbReference>
<comment type="caution">
    <text evidence="6">The sequence shown here is derived from an EMBL/GenBank/DDBJ whole genome shotgun (WGS) entry which is preliminary data.</text>
</comment>
<dbReference type="PROSITE" id="PS50893">
    <property type="entry name" value="ABC_TRANSPORTER_2"/>
    <property type="match status" value="1"/>
</dbReference>
<dbReference type="SUPFAM" id="SSF52540">
    <property type="entry name" value="P-loop containing nucleoside triphosphate hydrolases"/>
    <property type="match status" value="1"/>
</dbReference>
<dbReference type="InterPro" id="IPR003593">
    <property type="entry name" value="AAA+_ATPase"/>
</dbReference>
<dbReference type="GO" id="GO:0005524">
    <property type="term" value="F:ATP binding"/>
    <property type="evidence" value="ECO:0007669"/>
    <property type="project" value="UniProtKB-KW"/>
</dbReference>
<protein>
    <submittedName>
        <fullName evidence="6">ABC transporter, ATPase subunit</fullName>
    </submittedName>
</protein>
<dbReference type="CDD" id="cd03225">
    <property type="entry name" value="ABC_cobalt_CbiO_domain1"/>
    <property type="match status" value="1"/>
</dbReference>
<proteinExistence type="inferred from homology"/>
<dbReference type="EMBL" id="AAOE01000003">
    <property type="protein sequence ID" value="EAR10624.1"/>
    <property type="molecule type" value="Genomic_DNA"/>
</dbReference>
<dbReference type="HOGENOM" id="CLU_000604_1_22_6"/>
<dbReference type="STRING" id="314283.MED297_11430"/>
<keyword evidence="3" id="KW-0547">Nucleotide-binding</keyword>
<dbReference type="InterPro" id="IPR050095">
    <property type="entry name" value="ECF_ABC_transporter_ATP-bd"/>
</dbReference>
<organism evidence="6 7">
    <name type="scientific">Reinekea blandensis MED297</name>
    <dbReference type="NCBI Taxonomy" id="314283"/>
    <lineage>
        <taxon>Bacteria</taxon>
        <taxon>Pseudomonadati</taxon>
        <taxon>Pseudomonadota</taxon>
        <taxon>Gammaproteobacteria</taxon>
        <taxon>Oceanospirillales</taxon>
        <taxon>Saccharospirillaceae</taxon>
        <taxon>Reinekea</taxon>
    </lineage>
</organism>
<sequence length="233" mass="25933">MTQPLIRLDKVSLTRGGQPVLTDVSLTIRESRIGIIGYNGSGKSSLLRLLCGLLTPDSGELTVHGLDTRDHQKTLFKTAGLIFQNPDHQLIFPTVIEELCFGLRNLGCSKADAIAQAEQILQRYQREHWRDRPVASLSEGQKQLLCILSVLLMEPSVLLFDEPYSALDYPTRHQLARVIYDLPQQAIMVSHEPNSFVGFDRVIWLDQGAIRMDGTPDDVLPAYEAAALAIEAL</sequence>
<dbReference type="GO" id="GO:0016887">
    <property type="term" value="F:ATP hydrolysis activity"/>
    <property type="evidence" value="ECO:0007669"/>
    <property type="project" value="InterPro"/>
</dbReference>
<dbReference type="GO" id="GO:0043190">
    <property type="term" value="C:ATP-binding cassette (ABC) transporter complex"/>
    <property type="evidence" value="ECO:0007669"/>
    <property type="project" value="TreeGrafter"/>
</dbReference>
<name>A4BB11_9GAMM</name>
<dbReference type="SMART" id="SM00382">
    <property type="entry name" value="AAA"/>
    <property type="match status" value="1"/>
</dbReference>
<evidence type="ECO:0000256" key="2">
    <source>
        <dbReference type="ARBA" id="ARBA00022448"/>
    </source>
</evidence>
<evidence type="ECO:0000259" key="5">
    <source>
        <dbReference type="PROSITE" id="PS50893"/>
    </source>
</evidence>
<keyword evidence="2" id="KW-0813">Transport</keyword>
<keyword evidence="7" id="KW-1185">Reference proteome</keyword>
<accession>A4BB11</accession>
<dbReference type="AlphaFoldDB" id="A4BB11"/>
<evidence type="ECO:0000256" key="3">
    <source>
        <dbReference type="ARBA" id="ARBA00022741"/>
    </source>
</evidence>
<evidence type="ECO:0000256" key="4">
    <source>
        <dbReference type="ARBA" id="ARBA00022840"/>
    </source>
</evidence>
<comment type="similarity">
    <text evidence="1">Belongs to the ABC transporter superfamily.</text>
</comment>
<dbReference type="InterPro" id="IPR015856">
    <property type="entry name" value="ABC_transpr_CbiO/EcfA_su"/>
</dbReference>